<sequence>MNDLTDQLNSVIRDAATELALSGVFYVEGFQDAYGGHRYCEPASQDYLTAPIGAQTWFWHQASGGWYSGDEGHASLPPDTQNLSQTLLDILIPDPSVQATISADNPPWKINPAFQNETMLIQALDQADNQTGALASELVLRSFHPKGTAYGPWSDAFLASIRSNRNPVNPPPQSPPPPPPPPSYATGTCCFHLDEWEDCNPESDDLYANVTLLDNNKATIYQTSTDAAHADWGEPINAGNGSTIQGPLPYPIQITGEHDNDYVQFTYGSVSWTSRTTSGPANCANGGWNPRDGPVCGTEFFGQWQPAENQMDCCFPC</sequence>
<reference evidence="2" key="1">
    <citation type="journal article" date="2020" name="Stud. Mycol.">
        <title>101 Dothideomycetes genomes: a test case for predicting lifestyles and emergence of pathogens.</title>
        <authorList>
            <person name="Haridas S."/>
            <person name="Albert R."/>
            <person name="Binder M."/>
            <person name="Bloem J."/>
            <person name="Labutti K."/>
            <person name="Salamov A."/>
            <person name="Andreopoulos B."/>
            <person name="Baker S."/>
            <person name="Barry K."/>
            <person name="Bills G."/>
            <person name="Bluhm B."/>
            <person name="Cannon C."/>
            <person name="Castanera R."/>
            <person name="Culley D."/>
            <person name="Daum C."/>
            <person name="Ezra D."/>
            <person name="Gonzalez J."/>
            <person name="Henrissat B."/>
            <person name="Kuo A."/>
            <person name="Liang C."/>
            <person name="Lipzen A."/>
            <person name="Lutzoni F."/>
            <person name="Magnuson J."/>
            <person name="Mondo S."/>
            <person name="Nolan M."/>
            <person name="Ohm R."/>
            <person name="Pangilinan J."/>
            <person name="Park H.-J."/>
            <person name="Ramirez L."/>
            <person name="Alfaro M."/>
            <person name="Sun H."/>
            <person name="Tritt A."/>
            <person name="Yoshinaga Y."/>
            <person name="Zwiers L.-H."/>
            <person name="Turgeon B."/>
            <person name="Goodwin S."/>
            <person name="Spatafora J."/>
            <person name="Crous P."/>
            <person name="Grigoriev I."/>
        </authorList>
    </citation>
    <scope>NUCLEOTIDE SEQUENCE</scope>
    <source>
        <strain evidence="2">Tuck. ex Michener</strain>
    </source>
</reference>
<accession>A0A6A6H808</accession>
<feature type="compositionally biased region" description="Pro residues" evidence="1">
    <location>
        <begin position="168"/>
        <end position="183"/>
    </location>
</feature>
<evidence type="ECO:0000313" key="3">
    <source>
        <dbReference type="Proteomes" id="UP000800092"/>
    </source>
</evidence>
<dbReference type="EMBL" id="ML991802">
    <property type="protein sequence ID" value="KAF2233988.1"/>
    <property type="molecule type" value="Genomic_DNA"/>
</dbReference>
<organism evidence="2 3">
    <name type="scientific">Viridothelium virens</name>
    <name type="common">Speckled blister lichen</name>
    <name type="synonym">Trypethelium virens</name>
    <dbReference type="NCBI Taxonomy" id="1048519"/>
    <lineage>
        <taxon>Eukaryota</taxon>
        <taxon>Fungi</taxon>
        <taxon>Dikarya</taxon>
        <taxon>Ascomycota</taxon>
        <taxon>Pezizomycotina</taxon>
        <taxon>Dothideomycetes</taxon>
        <taxon>Dothideomycetes incertae sedis</taxon>
        <taxon>Trypetheliales</taxon>
        <taxon>Trypetheliaceae</taxon>
        <taxon>Viridothelium</taxon>
    </lineage>
</organism>
<protein>
    <submittedName>
        <fullName evidence="2">Uncharacterized protein</fullName>
    </submittedName>
</protein>
<evidence type="ECO:0000313" key="2">
    <source>
        <dbReference type="EMBL" id="KAF2233988.1"/>
    </source>
</evidence>
<dbReference type="Proteomes" id="UP000800092">
    <property type="component" value="Unassembled WGS sequence"/>
</dbReference>
<evidence type="ECO:0000256" key="1">
    <source>
        <dbReference type="SAM" id="MobiDB-lite"/>
    </source>
</evidence>
<dbReference type="AlphaFoldDB" id="A0A6A6H808"/>
<gene>
    <name evidence="2" type="ORF">EV356DRAFT_502931</name>
</gene>
<proteinExistence type="predicted"/>
<feature type="region of interest" description="Disordered" evidence="1">
    <location>
        <begin position="162"/>
        <end position="186"/>
    </location>
</feature>
<name>A0A6A6H808_VIRVR</name>
<keyword evidence="3" id="KW-1185">Reference proteome</keyword>
<dbReference type="OrthoDB" id="21678at2759"/>